<sequence length="202" mass="23150">MLESNKATMAHFLHRLYKDIKDIVELYHYATIDDLKRYLTSRKSYPNVPNSWRGKEKNKERPRKEKVIRKGVSYPKAGKRRGHYLVQLLHPKVATSNEDGTIDSDSSRTKSTSISNLDASSECSPNEEGDLLMVRCLMSAQVGKNDESQRENIFHSSFHFVGSSVNIASSRLVEKLKLPTLAHPRPYKLQWLNNEGELAFMK</sequence>
<feature type="region of interest" description="Disordered" evidence="1">
    <location>
        <begin position="96"/>
        <end position="125"/>
    </location>
</feature>
<dbReference type="PANTHER" id="PTHR35046:SF9">
    <property type="entry name" value="RNA-DIRECTED DNA POLYMERASE"/>
    <property type="match status" value="1"/>
</dbReference>
<dbReference type="Proteomes" id="UP000257109">
    <property type="component" value="Unassembled WGS sequence"/>
</dbReference>
<keyword evidence="3" id="KW-1185">Reference proteome</keyword>
<proteinExistence type="predicted"/>
<feature type="non-terminal residue" evidence="2">
    <location>
        <position position="1"/>
    </location>
</feature>
<dbReference type="PANTHER" id="PTHR35046">
    <property type="entry name" value="ZINC KNUCKLE (CCHC-TYPE) FAMILY PROTEIN"/>
    <property type="match status" value="1"/>
</dbReference>
<dbReference type="AlphaFoldDB" id="A0A371E6P3"/>
<comment type="caution">
    <text evidence="2">The sequence shown here is derived from an EMBL/GenBank/DDBJ whole genome shotgun (WGS) entry which is preliminary data.</text>
</comment>
<name>A0A371E6P3_MUCPR</name>
<accession>A0A371E6P3</accession>
<organism evidence="2 3">
    <name type="scientific">Mucuna pruriens</name>
    <name type="common">Velvet bean</name>
    <name type="synonym">Dolichos pruriens</name>
    <dbReference type="NCBI Taxonomy" id="157652"/>
    <lineage>
        <taxon>Eukaryota</taxon>
        <taxon>Viridiplantae</taxon>
        <taxon>Streptophyta</taxon>
        <taxon>Embryophyta</taxon>
        <taxon>Tracheophyta</taxon>
        <taxon>Spermatophyta</taxon>
        <taxon>Magnoliopsida</taxon>
        <taxon>eudicotyledons</taxon>
        <taxon>Gunneridae</taxon>
        <taxon>Pentapetalae</taxon>
        <taxon>rosids</taxon>
        <taxon>fabids</taxon>
        <taxon>Fabales</taxon>
        <taxon>Fabaceae</taxon>
        <taxon>Papilionoideae</taxon>
        <taxon>50 kb inversion clade</taxon>
        <taxon>NPAAA clade</taxon>
        <taxon>indigoferoid/millettioid clade</taxon>
        <taxon>Phaseoleae</taxon>
        <taxon>Mucuna</taxon>
    </lineage>
</organism>
<evidence type="ECO:0000256" key="1">
    <source>
        <dbReference type="SAM" id="MobiDB-lite"/>
    </source>
</evidence>
<dbReference type="OrthoDB" id="1747743at2759"/>
<dbReference type="EMBL" id="QJKJ01015994">
    <property type="protein sequence ID" value="RDX61667.1"/>
    <property type="molecule type" value="Genomic_DNA"/>
</dbReference>
<evidence type="ECO:0000313" key="3">
    <source>
        <dbReference type="Proteomes" id="UP000257109"/>
    </source>
</evidence>
<gene>
    <name evidence="2" type="ORF">CR513_60084</name>
</gene>
<evidence type="ECO:0000313" key="2">
    <source>
        <dbReference type="EMBL" id="RDX61667.1"/>
    </source>
</evidence>
<reference evidence="2" key="1">
    <citation type="submission" date="2018-05" db="EMBL/GenBank/DDBJ databases">
        <title>Draft genome of Mucuna pruriens seed.</title>
        <authorList>
            <person name="Nnadi N.E."/>
            <person name="Vos R."/>
            <person name="Hasami M.H."/>
            <person name="Devisetty U.K."/>
            <person name="Aguiy J.C."/>
        </authorList>
    </citation>
    <scope>NUCLEOTIDE SEQUENCE [LARGE SCALE GENOMIC DNA]</scope>
    <source>
        <strain evidence="2">JCA_2017</strain>
    </source>
</reference>
<protein>
    <submittedName>
        <fullName evidence="2">Uncharacterized protein</fullName>
    </submittedName>
</protein>